<dbReference type="EMBL" id="DVJS01000215">
    <property type="protein sequence ID" value="HIS98037.1"/>
    <property type="molecule type" value="Genomic_DNA"/>
</dbReference>
<feature type="chain" id="PRO_5038723249" evidence="2">
    <location>
        <begin position="21"/>
        <end position="241"/>
    </location>
</feature>
<feature type="signal peptide" evidence="2">
    <location>
        <begin position="1"/>
        <end position="20"/>
    </location>
</feature>
<reference evidence="3" key="1">
    <citation type="submission" date="2020-10" db="EMBL/GenBank/DDBJ databases">
        <authorList>
            <person name="Gilroy R."/>
        </authorList>
    </citation>
    <scope>NUCLEOTIDE SEQUENCE</scope>
    <source>
        <strain evidence="3">ChiHecec3B27-6122</strain>
    </source>
</reference>
<feature type="region of interest" description="Disordered" evidence="1">
    <location>
        <begin position="25"/>
        <end position="113"/>
    </location>
</feature>
<feature type="compositionally biased region" description="Low complexity" evidence="1">
    <location>
        <begin position="93"/>
        <end position="102"/>
    </location>
</feature>
<evidence type="ECO:0000256" key="2">
    <source>
        <dbReference type="SAM" id="SignalP"/>
    </source>
</evidence>
<keyword evidence="2" id="KW-0732">Signal</keyword>
<dbReference type="Proteomes" id="UP000886876">
    <property type="component" value="Unassembled WGS sequence"/>
</dbReference>
<dbReference type="PROSITE" id="PS51257">
    <property type="entry name" value="PROKAR_LIPOPROTEIN"/>
    <property type="match status" value="1"/>
</dbReference>
<sequence>MRLKKLTALALALVMLFALAACGSNPPEDVTPSDEIGDIASTHAPSDKPEETDEPEETAEPTAEPTPEPTPTPVPATPTPVPPTPTPVPPTQAPVTTEPPAESTDEPAEGDGESVDLSAFFTSVSSSYEFASLMDLDSAMLDAYYPGLTAITTLQLIAKVPMITASGHEIVLVQCENEDDAATVQSILAARKQSMIDGGAFYPATVELWQNAEICVSGCYLMLVSHDNAADIASSFYALFA</sequence>
<reference evidence="3" key="2">
    <citation type="journal article" date="2021" name="PeerJ">
        <title>Extensive microbial diversity within the chicken gut microbiome revealed by metagenomics and culture.</title>
        <authorList>
            <person name="Gilroy R."/>
            <person name="Ravi A."/>
            <person name="Getino M."/>
            <person name="Pursley I."/>
            <person name="Horton D.L."/>
            <person name="Alikhan N.F."/>
            <person name="Baker D."/>
            <person name="Gharbi K."/>
            <person name="Hall N."/>
            <person name="Watson M."/>
            <person name="Adriaenssens E.M."/>
            <person name="Foster-Nyarko E."/>
            <person name="Jarju S."/>
            <person name="Secka A."/>
            <person name="Antonio M."/>
            <person name="Oren A."/>
            <person name="Chaudhuri R.R."/>
            <person name="La Ragione R."/>
            <person name="Hildebrand F."/>
            <person name="Pallen M.J."/>
        </authorList>
    </citation>
    <scope>NUCLEOTIDE SEQUENCE</scope>
    <source>
        <strain evidence="3">ChiHecec3B27-6122</strain>
    </source>
</reference>
<evidence type="ECO:0000313" key="3">
    <source>
        <dbReference type="EMBL" id="HIS98037.1"/>
    </source>
</evidence>
<dbReference type="PRINTS" id="PR01217">
    <property type="entry name" value="PRICHEXTENSN"/>
</dbReference>
<dbReference type="InterPro" id="IPR025648">
    <property type="entry name" value="DUF4358"/>
</dbReference>
<name>A0A9D1KA98_9FIRM</name>
<gene>
    <name evidence="3" type="ORF">IAD42_08685</name>
</gene>
<evidence type="ECO:0000313" key="4">
    <source>
        <dbReference type="Proteomes" id="UP000886876"/>
    </source>
</evidence>
<comment type="caution">
    <text evidence="3">The sequence shown here is derived from an EMBL/GenBank/DDBJ whole genome shotgun (WGS) entry which is preliminary data.</text>
</comment>
<feature type="compositionally biased region" description="Acidic residues" evidence="1">
    <location>
        <begin position="103"/>
        <end position="113"/>
    </location>
</feature>
<feature type="compositionally biased region" description="Pro residues" evidence="1">
    <location>
        <begin position="64"/>
        <end position="92"/>
    </location>
</feature>
<accession>A0A9D1KA98</accession>
<organism evidence="3 4">
    <name type="scientific">Candidatus Scatomorpha pullistercoris</name>
    <dbReference type="NCBI Taxonomy" id="2840929"/>
    <lineage>
        <taxon>Bacteria</taxon>
        <taxon>Bacillati</taxon>
        <taxon>Bacillota</taxon>
        <taxon>Clostridia</taxon>
        <taxon>Eubacteriales</taxon>
        <taxon>Candidatus Scatomorpha</taxon>
    </lineage>
</organism>
<dbReference type="Pfam" id="PF14270">
    <property type="entry name" value="DUF4358"/>
    <property type="match status" value="1"/>
</dbReference>
<dbReference type="AlphaFoldDB" id="A0A9D1KA98"/>
<protein>
    <submittedName>
        <fullName evidence="3">DUF4358 domain-containing protein</fullName>
    </submittedName>
</protein>
<feature type="compositionally biased region" description="Acidic residues" evidence="1">
    <location>
        <begin position="50"/>
        <end position="59"/>
    </location>
</feature>
<proteinExistence type="predicted"/>
<evidence type="ECO:0000256" key="1">
    <source>
        <dbReference type="SAM" id="MobiDB-lite"/>
    </source>
</evidence>